<dbReference type="PROSITE" id="PS00892">
    <property type="entry name" value="HIT_1"/>
    <property type="match status" value="1"/>
</dbReference>
<comment type="caution">
    <text evidence="2">The sequence shown here is derived from an EMBL/GenBank/DDBJ whole genome shotgun (WGS) entry which is preliminary data.</text>
</comment>
<dbReference type="SUPFAM" id="SSF54197">
    <property type="entry name" value="HIT-like"/>
    <property type="match status" value="1"/>
</dbReference>
<accession>K1SPR3</accession>
<dbReference type="InterPro" id="IPR001310">
    <property type="entry name" value="Histidine_triad_HIT"/>
</dbReference>
<dbReference type="AlphaFoldDB" id="K1SPR3"/>
<name>K1SPR3_9ZZZZ</name>
<dbReference type="InterPro" id="IPR019808">
    <property type="entry name" value="Histidine_triad_CS"/>
</dbReference>
<dbReference type="Gene3D" id="3.30.428.10">
    <property type="entry name" value="HIT-like"/>
    <property type="match status" value="1"/>
</dbReference>
<dbReference type="GO" id="GO:0003824">
    <property type="term" value="F:catalytic activity"/>
    <property type="evidence" value="ECO:0007669"/>
    <property type="project" value="InterPro"/>
</dbReference>
<dbReference type="Pfam" id="PF01230">
    <property type="entry name" value="HIT"/>
    <property type="match status" value="1"/>
</dbReference>
<dbReference type="EMBL" id="AJWY01007913">
    <property type="protein sequence ID" value="EKC62667.1"/>
    <property type="molecule type" value="Genomic_DNA"/>
</dbReference>
<dbReference type="PRINTS" id="PR00332">
    <property type="entry name" value="HISTRIAD"/>
</dbReference>
<dbReference type="PANTHER" id="PTHR23089">
    <property type="entry name" value="HISTIDINE TRIAD HIT PROTEIN"/>
    <property type="match status" value="1"/>
</dbReference>
<dbReference type="PROSITE" id="PS51084">
    <property type="entry name" value="HIT_2"/>
    <property type="match status" value="1"/>
</dbReference>
<protein>
    <submittedName>
        <fullName evidence="2">Histidine triad (HIT) protein</fullName>
    </submittedName>
</protein>
<sequence length="112" mass="12173">MSDCLFCKIIHGEIPTTKVYEDDQCLAFLDIAPLAPTHFLVVPKQHFASAAEATEENAAVIGHIYAVIAKIAKEQGFADGYRVVTNVGELAGQTVHHIHFHVLSGKQLGSFN</sequence>
<evidence type="ECO:0000259" key="1">
    <source>
        <dbReference type="PROSITE" id="PS51084"/>
    </source>
</evidence>
<dbReference type="InterPro" id="IPR011146">
    <property type="entry name" value="HIT-like"/>
</dbReference>
<dbReference type="CDD" id="cd01276">
    <property type="entry name" value="PKCI_related"/>
    <property type="match status" value="1"/>
</dbReference>
<proteinExistence type="predicted"/>
<reference evidence="2" key="1">
    <citation type="journal article" date="2013" name="Environ. Microbiol.">
        <title>Microbiota from the distal guts of lean and obese adolescents exhibit partial functional redundancy besides clear differences in community structure.</title>
        <authorList>
            <person name="Ferrer M."/>
            <person name="Ruiz A."/>
            <person name="Lanza F."/>
            <person name="Haange S.B."/>
            <person name="Oberbach A."/>
            <person name="Till H."/>
            <person name="Bargiela R."/>
            <person name="Campoy C."/>
            <person name="Segura M.T."/>
            <person name="Richter M."/>
            <person name="von Bergen M."/>
            <person name="Seifert J."/>
            <person name="Suarez A."/>
        </authorList>
    </citation>
    <scope>NUCLEOTIDE SEQUENCE</scope>
</reference>
<gene>
    <name evidence="2" type="ORF">LEA_11724</name>
</gene>
<evidence type="ECO:0000313" key="2">
    <source>
        <dbReference type="EMBL" id="EKC62667.1"/>
    </source>
</evidence>
<organism evidence="2">
    <name type="scientific">human gut metagenome</name>
    <dbReference type="NCBI Taxonomy" id="408170"/>
    <lineage>
        <taxon>unclassified sequences</taxon>
        <taxon>metagenomes</taxon>
        <taxon>organismal metagenomes</taxon>
    </lineage>
</organism>
<feature type="domain" description="HIT" evidence="1">
    <location>
        <begin position="5"/>
        <end position="112"/>
    </location>
</feature>
<dbReference type="InterPro" id="IPR036265">
    <property type="entry name" value="HIT-like_sf"/>
</dbReference>